<proteinExistence type="inferred from homology"/>
<dbReference type="InterPro" id="IPR013221">
    <property type="entry name" value="Mur_ligase_cen"/>
</dbReference>
<dbReference type="GO" id="GO:0005737">
    <property type="term" value="C:cytoplasm"/>
    <property type="evidence" value="ECO:0007669"/>
    <property type="project" value="TreeGrafter"/>
</dbReference>
<dbReference type="GO" id="GO:0046656">
    <property type="term" value="P:folic acid biosynthetic process"/>
    <property type="evidence" value="ECO:0007669"/>
    <property type="project" value="UniProtKB-KW"/>
</dbReference>
<name>A0A1I1FH05_9BACT</name>
<keyword evidence="9 22" id="KW-0436">Ligase</keyword>
<keyword evidence="10" id="KW-0479">Metal-binding</keyword>
<gene>
    <name evidence="25" type="ORF">SAMN05421780_102116</name>
</gene>
<evidence type="ECO:0000256" key="21">
    <source>
        <dbReference type="ARBA" id="ARBA00049161"/>
    </source>
</evidence>
<feature type="domain" description="Mur ligase C-terminal" evidence="23">
    <location>
        <begin position="303"/>
        <end position="420"/>
    </location>
</feature>
<evidence type="ECO:0000256" key="22">
    <source>
        <dbReference type="PIRNR" id="PIRNR001563"/>
    </source>
</evidence>
<evidence type="ECO:0000256" key="6">
    <source>
        <dbReference type="ARBA" id="ARBA00013023"/>
    </source>
</evidence>
<evidence type="ECO:0000256" key="15">
    <source>
        <dbReference type="ARBA" id="ARBA00030048"/>
    </source>
</evidence>
<evidence type="ECO:0000256" key="1">
    <source>
        <dbReference type="ARBA" id="ARBA00001946"/>
    </source>
</evidence>
<accession>A0A1I1FH05</accession>
<evidence type="ECO:0000256" key="10">
    <source>
        <dbReference type="ARBA" id="ARBA00022723"/>
    </source>
</evidence>
<dbReference type="GO" id="GO:0005524">
    <property type="term" value="F:ATP binding"/>
    <property type="evidence" value="ECO:0007669"/>
    <property type="project" value="UniProtKB-KW"/>
</dbReference>
<keyword evidence="12 22" id="KW-0067">ATP-binding</keyword>
<evidence type="ECO:0000256" key="4">
    <source>
        <dbReference type="ARBA" id="ARBA00005150"/>
    </source>
</evidence>
<evidence type="ECO:0000256" key="11">
    <source>
        <dbReference type="ARBA" id="ARBA00022741"/>
    </source>
</evidence>
<comment type="similarity">
    <text evidence="5 22">Belongs to the folylpolyglutamate synthase family.</text>
</comment>
<dbReference type="STRING" id="927664.SAMN05421780_102116"/>
<evidence type="ECO:0000256" key="16">
    <source>
        <dbReference type="ARBA" id="ARBA00030592"/>
    </source>
</evidence>
<dbReference type="InterPro" id="IPR018109">
    <property type="entry name" value="Folylpolyglutamate_synth_CS"/>
</dbReference>
<keyword evidence="26" id="KW-1185">Reference proteome</keyword>
<dbReference type="NCBIfam" id="TIGR01499">
    <property type="entry name" value="folC"/>
    <property type="match status" value="1"/>
</dbReference>
<evidence type="ECO:0000256" key="8">
    <source>
        <dbReference type="ARBA" id="ARBA00019357"/>
    </source>
</evidence>
<dbReference type="EC" id="6.3.2.12" evidence="6"/>
<sequence length="430" mass="47719">MTYQETIDYLFGALPMYQKIGNEAFKKGLENILRLCDAMGQPHAQFKTLHVAGTNGKGSTSHSIAAVLQAAGYKTGLYTSPHLKSFTERVRIDGQEIPQQEVVDFVENNKALFDEIKPSFFEMTVALAFWYFAKNNVDIAIIEVGLGGRLDSTNIIRPELSVITNISFDHTEMLGDTLALIAAEKAGIIKPFVPVVLGEILPETEQVFREKAAQENAPLVSANAILRAEYKGQDEDYQLFDVYKEGLLYFENLAFQLKGSYQRKNLPTIIAALDQLQLRGFSFTEHDLREGLANVSTLTGLKGRWQKLTTKPTTICDTGHNESGLAQVLAQVSTQKFDNLYMVVGVVREKDLAKILPLFPQNAYYFFCQPSVPRGLPAQELFEKAAVFGLRGEVIVNPNEALAQARQRAGESDFIFVGGSTFVVADLDEI</sequence>
<evidence type="ECO:0000256" key="9">
    <source>
        <dbReference type="ARBA" id="ARBA00022598"/>
    </source>
</evidence>
<reference evidence="25 26" key="1">
    <citation type="submission" date="2016-10" db="EMBL/GenBank/DDBJ databases">
        <authorList>
            <person name="de Groot N.N."/>
        </authorList>
    </citation>
    <scope>NUCLEOTIDE SEQUENCE [LARGE SCALE GENOMIC DNA]</scope>
    <source>
        <strain evidence="25 26">DSM 6793</strain>
    </source>
</reference>
<dbReference type="GO" id="GO:0046872">
    <property type="term" value="F:metal ion binding"/>
    <property type="evidence" value="ECO:0007669"/>
    <property type="project" value="UniProtKB-KW"/>
</dbReference>
<dbReference type="InterPro" id="IPR036615">
    <property type="entry name" value="Mur_ligase_C_dom_sf"/>
</dbReference>
<evidence type="ECO:0000256" key="5">
    <source>
        <dbReference type="ARBA" id="ARBA00008276"/>
    </source>
</evidence>
<evidence type="ECO:0000313" key="25">
    <source>
        <dbReference type="EMBL" id="SFB96413.1"/>
    </source>
</evidence>
<dbReference type="FunFam" id="3.40.1190.10:FF:000011">
    <property type="entry name" value="Folylpolyglutamate synthase/dihydrofolate synthase"/>
    <property type="match status" value="1"/>
</dbReference>
<evidence type="ECO:0000256" key="7">
    <source>
        <dbReference type="ARBA" id="ARBA00013025"/>
    </source>
</evidence>
<comment type="pathway">
    <text evidence="4">Cofactor biosynthesis; tetrahydrofolylpolyglutamate biosynthesis.</text>
</comment>
<dbReference type="PIRSF" id="PIRSF001563">
    <property type="entry name" value="Folylpolyglu_synth"/>
    <property type="match status" value="1"/>
</dbReference>
<evidence type="ECO:0000256" key="3">
    <source>
        <dbReference type="ARBA" id="ARBA00004799"/>
    </source>
</evidence>
<evidence type="ECO:0000256" key="2">
    <source>
        <dbReference type="ARBA" id="ARBA00002714"/>
    </source>
</evidence>
<dbReference type="SUPFAM" id="SSF53623">
    <property type="entry name" value="MurD-like peptide ligases, catalytic domain"/>
    <property type="match status" value="1"/>
</dbReference>
<dbReference type="AlphaFoldDB" id="A0A1I1FH05"/>
<dbReference type="SUPFAM" id="SSF53244">
    <property type="entry name" value="MurD-like peptide ligases, peptide-binding domain"/>
    <property type="match status" value="1"/>
</dbReference>
<dbReference type="InterPro" id="IPR004101">
    <property type="entry name" value="Mur_ligase_C"/>
</dbReference>
<dbReference type="Gene3D" id="3.40.1190.10">
    <property type="entry name" value="Mur-like, catalytic domain"/>
    <property type="match status" value="1"/>
</dbReference>
<evidence type="ECO:0000256" key="13">
    <source>
        <dbReference type="ARBA" id="ARBA00022842"/>
    </source>
</evidence>
<keyword evidence="13" id="KW-0460">Magnesium</keyword>
<dbReference type="PANTHER" id="PTHR11136">
    <property type="entry name" value="FOLYLPOLYGLUTAMATE SYNTHASE-RELATED"/>
    <property type="match status" value="1"/>
</dbReference>
<evidence type="ECO:0000256" key="19">
    <source>
        <dbReference type="ARBA" id="ARBA00047808"/>
    </source>
</evidence>
<comment type="function">
    <text evidence="2">Functions in two distinct reactions of the de novo folate biosynthetic pathway. Catalyzes the addition of a glutamate residue to dihydropteroate (7,8-dihydropteroate or H2Pte) to form dihydrofolate (7,8-dihydrofolate monoglutamate or H2Pte-Glu). Also catalyzes successive additions of L-glutamate to tetrahydrofolate or 10-formyltetrahydrofolate or 5,10-methylenetetrahydrofolate, leading to folylpolyglutamate derivatives.</text>
</comment>
<evidence type="ECO:0000256" key="14">
    <source>
        <dbReference type="ARBA" id="ARBA00022909"/>
    </source>
</evidence>
<dbReference type="GO" id="GO:0004326">
    <property type="term" value="F:tetrahydrofolylpolyglutamate synthase activity"/>
    <property type="evidence" value="ECO:0007669"/>
    <property type="project" value="UniProtKB-EC"/>
</dbReference>
<dbReference type="InterPro" id="IPR001645">
    <property type="entry name" value="Folylpolyglutamate_synth"/>
</dbReference>
<evidence type="ECO:0000313" key="26">
    <source>
        <dbReference type="Proteomes" id="UP000199514"/>
    </source>
</evidence>
<dbReference type="Pfam" id="PF02875">
    <property type="entry name" value="Mur_ligase_C"/>
    <property type="match status" value="1"/>
</dbReference>
<evidence type="ECO:0000256" key="20">
    <source>
        <dbReference type="ARBA" id="ARBA00049035"/>
    </source>
</evidence>
<keyword evidence="14" id="KW-0289">Folate biosynthesis</keyword>
<comment type="pathway">
    <text evidence="3">Cofactor biosynthesis; tetrahydrofolate biosynthesis; 7,8-dihydrofolate from 2-amino-4-hydroxy-6-hydroxymethyl-7,8-dihydropteridine diphosphate and 4-aminobenzoate: step 2/2.</text>
</comment>
<evidence type="ECO:0000259" key="23">
    <source>
        <dbReference type="Pfam" id="PF02875"/>
    </source>
</evidence>
<evidence type="ECO:0000256" key="18">
    <source>
        <dbReference type="ARBA" id="ARBA00047493"/>
    </source>
</evidence>
<comment type="catalytic activity">
    <reaction evidence="20">
        <text>(6R)-5,10-methylenetetrahydrofolyl-(gamma-L-Glu)(n) + L-glutamate + ATP = (6R)-5,10-methylenetetrahydrofolyl-(gamma-L-Glu)(n+1) + ADP + phosphate + H(+)</text>
        <dbReference type="Rhea" id="RHEA:51912"/>
        <dbReference type="Rhea" id="RHEA-COMP:13257"/>
        <dbReference type="Rhea" id="RHEA-COMP:13258"/>
        <dbReference type="ChEBI" id="CHEBI:15378"/>
        <dbReference type="ChEBI" id="CHEBI:29985"/>
        <dbReference type="ChEBI" id="CHEBI:30616"/>
        <dbReference type="ChEBI" id="CHEBI:43474"/>
        <dbReference type="ChEBI" id="CHEBI:136572"/>
        <dbReference type="ChEBI" id="CHEBI:456216"/>
        <dbReference type="EC" id="6.3.2.17"/>
    </reaction>
</comment>
<evidence type="ECO:0000256" key="12">
    <source>
        <dbReference type="ARBA" id="ARBA00022840"/>
    </source>
</evidence>
<dbReference type="Gene3D" id="3.90.190.20">
    <property type="entry name" value="Mur ligase, C-terminal domain"/>
    <property type="match status" value="1"/>
</dbReference>
<dbReference type="RefSeq" id="WP_091508229.1">
    <property type="nucleotide sequence ID" value="NZ_FOLE01000002.1"/>
</dbReference>
<dbReference type="PROSITE" id="PS01012">
    <property type="entry name" value="FOLYLPOLYGLU_SYNT_2"/>
    <property type="match status" value="1"/>
</dbReference>
<protein>
    <recommendedName>
        <fullName evidence="8">Dihydrofolate synthase/folylpolyglutamate synthase</fullName>
        <ecNumber evidence="6">6.3.2.12</ecNumber>
        <ecNumber evidence="7">6.3.2.17</ecNumber>
    </recommendedName>
    <alternativeName>
        <fullName evidence="17">Folylpoly-gamma-glutamate synthetase-dihydrofolate synthetase</fullName>
    </alternativeName>
    <alternativeName>
        <fullName evidence="15">Folylpolyglutamate synthetase</fullName>
    </alternativeName>
    <alternativeName>
        <fullName evidence="16">Tetrahydrofolylpolyglutamate synthase</fullName>
    </alternativeName>
</protein>
<dbReference type="Pfam" id="PF08245">
    <property type="entry name" value="Mur_ligase_M"/>
    <property type="match status" value="1"/>
</dbReference>
<dbReference type="PANTHER" id="PTHR11136:SF0">
    <property type="entry name" value="DIHYDROFOLATE SYNTHETASE-RELATED"/>
    <property type="match status" value="1"/>
</dbReference>
<comment type="catalytic activity">
    <reaction evidence="18">
        <text>(6S)-5,6,7,8-tetrahydrofolyl-(gamma-L-Glu)(n) + L-glutamate + ATP = (6S)-5,6,7,8-tetrahydrofolyl-(gamma-L-Glu)(n+1) + ADP + phosphate + H(+)</text>
        <dbReference type="Rhea" id="RHEA:10580"/>
        <dbReference type="Rhea" id="RHEA-COMP:14738"/>
        <dbReference type="Rhea" id="RHEA-COMP:14740"/>
        <dbReference type="ChEBI" id="CHEBI:15378"/>
        <dbReference type="ChEBI" id="CHEBI:29985"/>
        <dbReference type="ChEBI" id="CHEBI:30616"/>
        <dbReference type="ChEBI" id="CHEBI:43474"/>
        <dbReference type="ChEBI" id="CHEBI:141005"/>
        <dbReference type="ChEBI" id="CHEBI:456216"/>
        <dbReference type="EC" id="6.3.2.17"/>
    </reaction>
</comment>
<dbReference type="OrthoDB" id="9809356at2"/>
<dbReference type="InterPro" id="IPR036565">
    <property type="entry name" value="Mur-like_cat_sf"/>
</dbReference>
<dbReference type="EC" id="6.3.2.17" evidence="7"/>
<comment type="catalytic activity">
    <reaction evidence="19">
        <text>10-formyltetrahydrofolyl-(gamma-L-Glu)(n) + L-glutamate + ATP = 10-formyltetrahydrofolyl-(gamma-L-Glu)(n+1) + ADP + phosphate + H(+)</text>
        <dbReference type="Rhea" id="RHEA:51904"/>
        <dbReference type="Rhea" id="RHEA-COMP:13088"/>
        <dbReference type="Rhea" id="RHEA-COMP:14300"/>
        <dbReference type="ChEBI" id="CHEBI:15378"/>
        <dbReference type="ChEBI" id="CHEBI:29985"/>
        <dbReference type="ChEBI" id="CHEBI:30616"/>
        <dbReference type="ChEBI" id="CHEBI:43474"/>
        <dbReference type="ChEBI" id="CHEBI:134413"/>
        <dbReference type="ChEBI" id="CHEBI:456216"/>
        <dbReference type="EC" id="6.3.2.17"/>
    </reaction>
</comment>
<dbReference type="EMBL" id="FOLE01000002">
    <property type="protein sequence ID" value="SFB96413.1"/>
    <property type="molecule type" value="Genomic_DNA"/>
</dbReference>
<dbReference type="GO" id="GO:0008841">
    <property type="term" value="F:dihydrofolate synthase activity"/>
    <property type="evidence" value="ECO:0007669"/>
    <property type="project" value="UniProtKB-EC"/>
</dbReference>
<comment type="cofactor">
    <cofactor evidence="1">
        <name>Mg(2+)</name>
        <dbReference type="ChEBI" id="CHEBI:18420"/>
    </cofactor>
</comment>
<dbReference type="Proteomes" id="UP000199514">
    <property type="component" value="Unassembled WGS sequence"/>
</dbReference>
<feature type="domain" description="Mur ligase central" evidence="24">
    <location>
        <begin position="51"/>
        <end position="222"/>
    </location>
</feature>
<evidence type="ECO:0000256" key="17">
    <source>
        <dbReference type="ARBA" id="ARBA00032510"/>
    </source>
</evidence>
<organism evidence="25 26">
    <name type="scientific">Flexibacter flexilis DSM 6793</name>
    <dbReference type="NCBI Taxonomy" id="927664"/>
    <lineage>
        <taxon>Bacteria</taxon>
        <taxon>Pseudomonadati</taxon>
        <taxon>Bacteroidota</taxon>
        <taxon>Cytophagia</taxon>
        <taxon>Cytophagales</taxon>
        <taxon>Flexibacteraceae</taxon>
        <taxon>Flexibacter</taxon>
    </lineage>
</organism>
<evidence type="ECO:0000259" key="24">
    <source>
        <dbReference type="Pfam" id="PF08245"/>
    </source>
</evidence>
<keyword evidence="11 22" id="KW-0547">Nucleotide-binding</keyword>
<comment type="catalytic activity">
    <reaction evidence="21">
        <text>7,8-dihydropteroate + L-glutamate + ATP = 7,8-dihydrofolate + ADP + phosphate + H(+)</text>
        <dbReference type="Rhea" id="RHEA:23584"/>
        <dbReference type="ChEBI" id="CHEBI:15378"/>
        <dbReference type="ChEBI" id="CHEBI:17839"/>
        <dbReference type="ChEBI" id="CHEBI:29985"/>
        <dbReference type="ChEBI" id="CHEBI:30616"/>
        <dbReference type="ChEBI" id="CHEBI:43474"/>
        <dbReference type="ChEBI" id="CHEBI:57451"/>
        <dbReference type="ChEBI" id="CHEBI:456216"/>
        <dbReference type="EC" id="6.3.2.12"/>
    </reaction>
</comment>